<name>A0A345PGV5_9BACI</name>
<keyword evidence="1" id="KW-0812">Transmembrane</keyword>
<dbReference type="AlphaFoldDB" id="A0A345PGV5"/>
<dbReference type="KEGG" id="ocn:CUC15_09965"/>
<keyword evidence="1" id="KW-1133">Transmembrane helix</keyword>
<reference evidence="3" key="1">
    <citation type="submission" date="2017-11" db="EMBL/GenBank/DDBJ databases">
        <authorList>
            <person name="Zhu W."/>
        </authorList>
    </citation>
    <scope>NUCLEOTIDE SEQUENCE [LARGE SCALE GENOMIC DNA]</scope>
    <source>
        <strain evidence="3">160</strain>
    </source>
</reference>
<dbReference type="EMBL" id="CP024848">
    <property type="protein sequence ID" value="AXI09235.1"/>
    <property type="molecule type" value="Genomic_DNA"/>
</dbReference>
<proteinExistence type="predicted"/>
<gene>
    <name evidence="2" type="ORF">CUC15_09965</name>
</gene>
<dbReference type="OrthoDB" id="2428463at2"/>
<protein>
    <submittedName>
        <fullName evidence="2">Uncharacterized protein</fullName>
    </submittedName>
</protein>
<organism evidence="2 3">
    <name type="scientific">Oceanobacillus zhaokaii</name>
    <dbReference type="NCBI Taxonomy" id="2052660"/>
    <lineage>
        <taxon>Bacteria</taxon>
        <taxon>Bacillati</taxon>
        <taxon>Bacillota</taxon>
        <taxon>Bacilli</taxon>
        <taxon>Bacillales</taxon>
        <taxon>Bacillaceae</taxon>
        <taxon>Oceanobacillus</taxon>
    </lineage>
</organism>
<keyword evidence="1" id="KW-0472">Membrane</keyword>
<feature type="transmembrane region" description="Helical" evidence="1">
    <location>
        <begin position="12"/>
        <end position="33"/>
    </location>
</feature>
<accession>A0A345PGV5</accession>
<keyword evidence="3" id="KW-1185">Reference proteome</keyword>
<evidence type="ECO:0000313" key="2">
    <source>
        <dbReference type="EMBL" id="AXI09235.1"/>
    </source>
</evidence>
<dbReference type="Proteomes" id="UP000253908">
    <property type="component" value="Chromosome"/>
</dbReference>
<dbReference type="RefSeq" id="WP_114916524.1">
    <property type="nucleotide sequence ID" value="NZ_CP024848.1"/>
</dbReference>
<evidence type="ECO:0000256" key="1">
    <source>
        <dbReference type="SAM" id="Phobius"/>
    </source>
</evidence>
<sequence length="69" mass="7527">MSVKNVTPIQGLVIVGIFAVIMIAILIASQFYFSYLEVTEAANSCFKIGGDPIIEKTGLEMTYFECVTS</sequence>
<evidence type="ECO:0000313" key="3">
    <source>
        <dbReference type="Proteomes" id="UP000253908"/>
    </source>
</evidence>